<evidence type="ECO:0000313" key="1">
    <source>
        <dbReference type="EMBL" id="SDI46273.1"/>
    </source>
</evidence>
<accession>A0A1G8KSD4</accession>
<organism evidence="1 2">
    <name type="scientific">Bacteroides ovatus</name>
    <dbReference type="NCBI Taxonomy" id="28116"/>
    <lineage>
        <taxon>Bacteria</taxon>
        <taxon>Pseudomonadati</taxon>
        <taxon>Bacteroidota</taxon>
        <taxon>Bacteroidia</taxon>
        <taxon>Bacteroidales</taxon>
        <taxon>Bacteroidaceae</taxon>
        <taxon>Bacteroides</taxon>
    </lineage>
</organism>
<sequence length="111" mass="12770">MSIKKLYISLIFSKLVVTKLLITINSMHNLYAIFVRFLDICKQLADNLVNESGNIPRCGVVPRFSDLEIIALSLTSEAIGIDSESFLFSKLQEYRTEIPNLVSRRQYNDRR</sequence>
<dbReference type="EMBL" id="FNDO01000047">
    <property type="protein sequence ID" value="SDI46273.1"/>
    <property type="molecule type" value="Genomic_DNA"/>
</dbReference>
<gene>
    <name evidence="1" type="ORF">SAMN05192582_10471</name>
</gene>
<evidence type="ECO:0000313" key="2">
    <source>
        <dbReference type="Proteomes" id="UP000181870"/>
    </source>
</evidence>
<reference evidence="1 2" key="1">
    <citation type="submission" date="2016-10" db="EMBL/GenBank/DDBJ databases">
        <authorList>
            <person name="de Groot N.N."/>
        </authorList>
    </citation>
    <scope>NUCLEOTIDE SEQUENCE [LARGE SCALE GENOMIC DNA]</scope>
    <source>
        <strain evidence="1 2">NLAE-zl-C57</strain>
    </source>
</reference>
<proteinExistence type="predicted"/>
<name>A0A1G8KSD4_BACOV</name>
<dbReference type="Proteomes" id="UP000181870">
    <property type="component" value="Unassembled WGS sequence"/>
</dbReference>
<feature type="non-terminal residue" evidence="1">
    <location>
        <position position="111"/>
    </location>
</feature>
<dbReference type="AlphaFoldDB" id="A0A1G8KSD4"/>
<protein>
    <recommendedName>
        <fullName evidence="3">IS982 family transposase</fullName>
    </recommendedName>
</protein>
<evidence type="ECO:0008006" key="3">
    <source>
        <dbReference type="Google" id="ProtNLM"/>
    </source>
</evidence>